<proteinExistence type="predicted"/>
<protein>
    <recommendedName>
        <fullName evidence="2">F-box domain-containing protein</fullName>
    </recommendedName>
</protein>
<evidence type="ECO:0000313" key="3">
    <source>
        <dbReference type="EMBL" id="KAF4359169.1"/>
    </source>
</evidence>
<dbReference type="SUPFAM" id="SSF81383">
    <property type="entry name" value="F-box domain"/>
    <property type="match status" value="2"/>
</dbReference>
<gene>
    <name evidence="3" type="ORF">F8388_005278</name>
</gene>
<feature type="region of interest" description="Disordered" evidence="1">
    <location>
        <begin position="569"/>
        <end position="595"/>
    </location>
</feature>
<dbReference type="AlphaFoldDB" id="A0A7J6EN72"/>
<dbReference type="InterPro" id="IPR001810">
    <property type="entry name" value="F-box_dom"/>
</dbReference>
<dbReference type="PANTHER" id="PTHR31672">
    <property type="entry name" value="BNACNNG10540D PROTEIN"/>
    <property type="match status" value="1"/>
</dbReference>
<feature type="domain" description="F-box" evidence="2">
    <location>
        <begin position="684"/>
        <end position="724"/>
    </location>
</feature>
<dbReference type="EMBL" id="JAATIP010000218">
    <property type="protein sequence ID" value="KAF4359169.1"/>
    <property type="molecule type" value="Genomic_DNA"/>
</dbReference>
<feature type="domain" description="F-box" evidence="2">
    <location>
        <begin position="10"/>
        <end position="50"/>
    </location>
</feature>
<dbReference type="Pfam" id="PF07734">
    <property type="entry name" value="FBA_1"/>
    <property type="match status" value="1"/>
</dbReference>
<evidence type="ECO:0000256" key="1">
    <source>
        <dbReference type="SAM" id="MobiDB-lite"/>
    </source>
</evidence>
<feature type="domain" description="F-box" evidence="2">
    <location>
        <begin position="383"/>
        <end position="423"/>
    </location>
</feature>
<evidence type="ECO:0000313" key="4">
    <source>
        <dbReference type="Proteomes" id="UP000525078"/>
    </source>
</evidence>
<dbReference type="Pfam" id="PF00646">
    <property type="entry name" value="F-box"/>
    <property type="match status" value="2"/>
</dbReference>
<dbReference type="InterPro" id="IPR050796">
    <property type="entry name" value="SCF_F-box_component"/>
</dbReference>
<dbReference type="Proteomes" id="UP000525078">
    <property type="component" value="Unassembled WGS sequence"/>
</dbReference>
<comment type="caution">
    <text evidence="3">The sequence shown here is derived from an EMBL/GenBank/DDBJ whole genome shotgun (WGS) entry which is preliminary data.</text>
</comment>
<dbReference type="InterPro" id="IPR036047">
    <property type="entry name" value="F-box-like_dom_sf"/>
</dbReference>
<dbReference type="NCBIfam" id="TIGR01640">
    <property type="entry name" value="F_box_assoc_1"/>
    <property type="match status" value="1"/>
</dbReference>
<organism evidence="3 4">
    <name type="scientific">Cannabis sativa</name>
    <name type="common">Hemp</name>
    <name type="synonym">Marijuana</name>
    <dbReference type="NCBI Taxonomy" id="3483"/>
    <lineage>
        <taxon>Eukaryota</taxon>
        <taxon>Viridiplantae</taxon>
        <taxon>Streptophyta</taxon>
        <taxon>Embryophyta</taxon>
        <taxon>Tracheophyta</taxon>
        <taxon>Spermatophyta</taxon>
        <taxon>Magnoliopsida</taxon>
        <taxon>eudicotyledons</taxon>
        <taxon>Gunneridae</taxon>
        <taxon>Pentapetalae</taxon>
        <taxon>rosids</taxon>
        <taxon>fabids</taxon>
        <taxon>Rosales</taxon>
        <taxon>Cannabaceae</taxon>
        <taxon>Cannabis</taxon>
    </lineage>
</organism>
<evidence type="ECO:0000259" key="2">
    <source>
        <dbReference type="SMART" id="SM00256"/>
    </source>
</evidence>
<dbReference type="PANTHER" id="PTHR31672:SF13">
    <property type="entry name" value="F-BOX PROTEIN CPR30-LIKE"/>
    <property type="match status" value="1"/>
</dbReference>
<name>A0A7J6EN72_CANSA</name>
<reference evidence="3 4" key="1">
    <citation type="journal article" date="2020" name="bioRxiv">
        <title>Sequence and annotation of 42 cannabis genomes reveals extensive copy number variation in cannabinoid synthesis and pathogen resistance genes.</title>
        <authorList>
            <person name="Mckernan K.J."/>
            <person name="Helbert Y."/>
            <person name="Kane L.T."/>
            <person name="Ebling H."/>
            <person name="Zhang L."/>
            <person name="Liu B."/>
            <person name="Eaton Z."/>
            <person name="Mclaughlin S."/>
            <person name="Kingan S."/>
            <person name="Baybayan P."/>
            <person name="Concepcion G."/>
            <person name="Jordan M."/>
            <person name="Riva A."/>
            <person name="Barbazuk W."/>
            <person name="Harkins T."/>
        </authorList>
    </citation>
    <scope>NUCLEOTIDE SEQUENCE [LARGE SCALE GENOMIC DNA]</scope>
    <source>
        <strain evidence="4">cv. Jamaican Lion 4</strain>
        <tissue evidence="3">Leaf</tissue>
    </source>
</reference>
<sequence length="753" mass="86962">MAEMGRFCDLPSEVVEKIMLLVPADSLVEFKSLNKFWYSCFSTFINDPKFAAKHLLNTKNQSSMSLLCFKDPSPHDDHRLITYPLLTIIHGDDDDDSKKDHLRTATADLTILLLDMNRWDRIYHCDGLLLLVNYSFKKTVTMVLCNPVLKESMILPKPKNVTFTPRHQYIGFEHDSRNNKYKCVSISLGYKKQCQVEVYTLGSHSWRVINMSQDLMDDIVGCELQRDFEPLLAVNDSFYDYYGLLAVWNDSVVMCLFLEAPYHDKSFLFVFTMDKDVAGCWTKYELIRPLKQYFDELLPFLKNDEILMPVSEDNIWGIKHLASFNIHTQKFKNVVFDVDRKLKVKNQIEKEEEEEEELNHTQIKYTFLYKGMPFLEMVRFCDLPSEVVEKIMLLVPADSLVECKSVNKFWYSCISTFIKDPKFVAKHLLVTKTESFMSLLCFKDPSPHEDHCLITYPLLTINHVDGDGDVWNDSVVMSLTPNFTWKHDDPYHDESILLIFTMDKGVAGGWTKYEQVGPLEKYYNNLLPFWKNNEILMEVFEDGSVEHLASCNIRTQKLRNVVFDRTLDPGSRSGLGPQISNPRPDLNPNKDLNPGPKLGFGIGSQSGVMVGVRVQIWVRFEISQKTGKENEKSEVLSRLLRETTLEPYTTLRLQDKVKNQIEKEKIKLILINSWQTKMGSFGDLPSEIIEKIMLLVPADSLVDHRLITYPMLTTIHEEDSKNNHVRTATTTLNIPHLDLNHGTPCITVMDSFC</sequence>
<dbReference type="InterPro" id="IPR017451">
    <property type="entry name" value="F-box-assoc_interact_dom"/>
</dbReference>
<dbReference type="InterPro" id="IPR006527">
    <property type="entry name" value="F-box-assoc_dom_typ1"/>
</dbReference>
<accession>A0A7J6EN72</accession>
<dbReference type="SMART" id="SM00256">
    <property type="entry name" value="FBOX"/>
    <property type="match status" value="3"/>
</dbReference>